<dbReference type="Proteomes" id="UP001222087">
    <property type="component" value="Chromosome"/>
</dbReference>
<sequence length="179" mass="19907">MADLPQKYISAIVSSESVLEVIITKLTEKTVARHAISVQGSPGEIQEKYGSPYVKPDKIQESKHPPKKESFLQDDLGWIVAFSFSIPVFICVVIGVFLIGDVRSPSDNLFYGILGAIIGAIAGTLLAKFVSNRQTEQNRRQERKGGFVLWVTVTSDEQMNEVITILEAYHAREIKVNQK</sequence>
<proteinExistence type="predicted"/>
<evidence type="ECO:0000313" key="3">
    <source>
        <dbReference type="Proteomes" id="UP001222087"/>
    </source>
</evidence>
<evidence type="ECO:0000313" key="2">
    <source>
        <dbReference type="EMBL" id="WED42448.1"/>
    </source>
</evidence>
<feature type="transmembrane region" description="Helical" evidence="1">
    <location>
        <begin position="109"/>
        <end position="130"/>
    </location>
</feature>
<keyword evidence="1" id="KW-1133">Transmembrane helix</keyword>
<dbReference type="EMBL" id="CP119078">
    <property type="protein sequence ID" value="WED42448.1"/>
    <property type="molecule type" value="Genomic_DNA"/>
</dbReference>
<feature type="transmembrane region" description="Helical" evidence="1">
    <location>
        <begin position="76"/>
        <end position="97"/>
    </location>
</feature>
<gene>
    <name evidence="2" type="ORF">PXX05_11045</name>
</gene>
<name>A0ABY8APJ3_9GAMM</name>
<keyword evidence="3" id="KW-1185">Reference proteome</keyword>
<accession>A0ABY8APJ3</accession>
<keyword evidence="1" id="KW-0472">Membrane</keyword>
<reference evidence="2 3" key="1">
    <citation type="submission" date="2023-02" db="EMBL/GenBank/DDBJ databases">
        <title>Genome Sequence of L. cardiaca H63T.</title>
        <authorList>
            <person name="Lopez A.E."/>
            <person name="Cianciotto N.P."/>
        </authorList>
    </citation>
    <scope>NUCLEOTIDE SEQUENCE [LARGE SCALE GENOMIC DNA]</scope>
    <source>
        <strain evidence="2 3">H63</strain>
    </source>
</reference>
<protein>
    <recommendedName>
        <fullName evidence="4">Transmembrane protein</fullName>
    </recommendedName>
</protein>
<dbReference type="RefSeq" id="WP_275088271.1">
    <property type="nucleotide sequence ID" value="NZ_CP119078.1"/>
</dbReference>
<keyword evidence="1" id="KW-0812">Transmembrane</keyword>
<evidence type="ECO:0000256" key="1">
    <source>
        <dbReference type="SAM" id="Phobius"/>
    </source>
</evidence>
<organism evidence="2 3">
    <name type="scientific">Legionella cardiaca</name>
    <dbReference type="NCBI Taxonomy" id="1071983"/>
    <lineage>
        <taxon>Bacteria</taxon>
        <taxon>Pseudomonadati</taxon>
        <taxon>Pseudomonadota</taxon>
        <taxon>Gammaproteobacteria</taxon>
        <taxon>Legionellales</taxon>
        <taxon>Legionellaceae</taxon>
        <taxon>Legionella</taxon>
    </lineage>
</organism>
<evidence type="ECO:0008006" key="4">
    <source>
        <dbReference type="Google" id="ProtNLM"/>
    </source>
</evidence>